<dbReference type="AlphaFoldDB" id="A0A5D3B1V1"/>
<feature type="region of interest" description="Disordered" evidence="1">
    <location>
        <begin position="263"/>
        <end position="415"/>
    </location>
</feature>
<sequence length="440" mass="47432">MLAPRTIHTHRTYTHQTTSKKNIENAHALPSKTPSRTGGKQLLGPSTGVRMGLGVKTEGRDRNVLGGQSRGEGGKGKGGAEDIEPKRLFTNAPNSSIPPSKSLSSMPPIPPLPTRTPAPRRQAAPSQTLRTPAPSFHFTSQPLPAPTPLPSATRTRRRSRQSLGNVQLTPNKSQVDEGKPRQEFVTPAPVRWEEELSLGSIEVEQEGLELVQEEEEDGEPEYMPPPVQELPYDPGWQVPDFEQLFSKLAAMPSIGISGYEPLPPPPLVLQSDVVDRLCSSGDDDLEEDYLKTKPVPAQRPAPSGVPSRAPSVPSRAPSRAPTALSRAPTRSTIPSRLGAPTPAPAPRLPAQTTTKPPIPISRPPPTVPRPPLIRPTCRTTTVAGPKTPSTLSSRAGSRLGVPRAKPVKSEDEKKLEEMDSAIYEGWTGASVEAFELNMDF</sequence>
<evidence type="ECO:0000313" key="2">
    <source>
        <dbReference type="EMBL" id="TYJ56233.1"/>
    </source>
</evidence>
<keyword evidence="3" id="KW-1185">Reference proteome</keyword>
<feature type="compositionally biased region" description="Low complexity" evidence="1">
    <location>
        <begin position="93"/>
        <end position="106"/>
    </location>
</feature>
<organism evidence="2 3">
    <name type="scientific">Cryptococcus floricola</name>
    <dbReference type="NCBI Taxonomy" id="2591691"/>
    <lineage>
        <taxon>Eukaryota</taxon>
        <taxon>Fungi</taxon>
        <taxon>Dikarya</taxon>
        <taxon>Basidiomycota</taxon>
        <taxon>Agaricomycotina</taxon>
        <taxon>Tremellomycetes</taxon>
        <taxon>Tremellales</taxon>
        <taxon>Cryptococcaceae</taxon>
        <taxon>Cryptococcus</taxon>
    </lineage>
</organism>
<feature type="compositionally biased region" description="Acidic residues" evidence="1">
    <location>
        <begin position="211"/>
        <end position="220"/>
    </location>
</feature>
<feature type="compositionally biased region" description="Pro residues" evidence="1">
    <location>
        <begin position="107"/>
        <end position="116"/>
    </location>
</feature>
<feature type="compositionally biased region" description="Low complexity" evidence="1">
    <location>
        <begin position="300"/>
        <end position="328"/>
    </location>
</feature>
<feature type="compositionally biased region" description="Basic and acidic residues" evidence="1">
    <location>
        <begin position="72"/>
        <end position="87"/>
    </location>
</feature>
<reference evidence="2 3" key="1">
    <citation type="submission" date="2017-05" db="EMBL/GenBank/DDBJ databases">
        <title>The Genome Sequence of Tsuchiyaea wingfieldii DSM 27421.</title>
        <authorList>
            <person name="Cuomo C."/>
            <person name="Passer A."/>
            <person name="Billmyre B."/>
            <person name="Heitman J."/>
        </authorList>
    </citation>
    <scope>NUCLEOTIDE SEQUENCE [LARGE SCALE GENOMIC DNA]</scope>
    <source>
        <strain evidence="2 3">DSM 27421</strain>
    </source>
</reference>
<feature type="region of interest" description="Disordered" evidence="1">
    <location>
        <begin position="1"/>
        <end position="187"/>
    </location>
</feature>
<dbReference type="EMBL" id="NIDF01000027">
    <property type="protein sequence ID" value="TYJ56233.1"/>
    <property type="molecule type" value="Genomic_DNA"/>
</dbReference>
<comment type="caution">
    <text evidence="2">The sequence shown here is derived from an EMBL/GenBank/DDBJ whole genome shotgun (WGS) entry which is preliminary data.</text>
</comment>
<dbReference type="Proteomes" id="UP000322245">
    <property type="component" value="Unassembled WGS sequence"/>
</dbReference>
<evidence type="ECO:0000256" key="1">
    <source>
        <dbReference type="SAM" id="MobiDB-lite"/>
    </source>
</evidence>
<feature type="compositionally biased region" description="Pro residues" evidence="1">
    <location>
        <begin position="356"/>
        <end position="373"/>
    </location>
</feature>
<proteinExistence type="predicted"/>
<evidence type="ECO:0000313" key="3">
    <source>
        <dbReference type="Proteomes" id="UP000322245"/>
    </source>
</evidence>
<name>A0A5D3B1V1_9TREE</name>
<feature type="compositionally biased region" description="Low complexity" evidence="1">
    <location>
        <begin position="117"/>
        <end position="128"/>
    </location>
</feature>
<gene>
    <name evidence="2" type="ORF">B9479_003078</name>
</gene>
<protein>
    <submittedName>
        <fullName evidence="2">Uncharacterized protein</fullName>
    </submittedName>
</protein>
<feature type="region of interest" description="Disordered" evidence="1">
    <location>
        <begin position="211"/>
        <end position="235"/>
    </location>
</feature>
<feature type="compositionally biased region" description="Polar residues" evidence="1">
    <location>
        <begin position="163"/>
        <end position="173"/>
    </location>
</feature>
<accession>A0A5D3B1V1</accession>
<feature type="compositionally biased region" description="Polar residues" evidence="1">
    <location>
        <begin position="377"/>
        <end position="395"/>
    </location>
</feature>